<proteinExistence type="predicted"/>
<evidence type="ECO:0000259" key="1">
    <source>
        <dbReference type="Pfam" id="PF13020"/>
    </source>
</evidence>
<dbReference type="EMBL" id="CP036164">
    <property type="protein sequence ID" value="QBF46381.1"/>
    <property type="molecule type" value="Genomic_DNA"/>
</dbReference>
<evidence type="ECO:0000313" key="2">
    <source>
        <dbReference type="EMBL" id="QBF46381.1"/>
    </source>
</evidence>
<dbReference type="RefSeq" id="WP_130629602.1">
    <property type="nucleotide sequence ID" value="NZ_CP036164.1"/>
</dbReference>
<dbReference type="Pfam" id="PF13020">
    <property type="entry name" value="NOV_C"/>
    <property type="match status" value="1"/>
</dbReference>
<accession>A0A4P6MRS9</accession>
<dbReference type="Proteomes" id="UP000290408">
    <property type="component" value="Chromosome"/>
</dbReference>
<dbReference type="AlphaFoldDB" id="A0A4P6MRS9"/>
<keyword evidence="3" id="KW-1185">Reference proteome</keyword>
<gene>
    <name evidence="2" type="ORF">EXU32_09025</name>
</gene>
<dbReference type="OrthoDB" id="9802640at2"/>
<dbReference type="InterPro" id="IPR024975">
    <property type="entry name" value="NOV_C"/>
</dbReference>
<dbReference type="KEGG" id="jli:EXU32_09025"/>
<feature type="domain" description="Protein NO VEIN C-terminal" evidence="1">
    <location>
        <begin position="175"/>
        <end position="252"/>
    </location>
</feature>
<evidence type="ECO:0000313" key="3">
    <source>
        <dbReference type="Proteomes" id="UP000290408"/>
    </source>
</evidence>
<dbReference type="STRING" id="1216970.GCA_001570985_02570"/>
<protein>
    <submittedName>
        <fullName evidence="2">DUF3883 domain-containing protein</fullName>
    </submittedName>
</protein>
<reference evidence="2 3" key="1">
    <citation type="submission" date="2019-02" db="EMBL/GenBank/DDBJ databases">
        <title>Genomic data mining of an Antarctic deep-sea actinobacterium, Janibacterlimosus P3-3-X1.</title>
        <authorList>
            <person name="Liao L."/>
            <person name="Chen B."/>
        </authorList>
    </citation>
    <scope>NUCLEOTIDE SEQUENCE [LARGE SCALE GENOMIC DNA]</scope>
    <source>
        <strain evidence="2 3">P3-3-X1</strain>
    </source>
</reference>
<name>A0A4P6MRS9_9MICO</name>
<organism evidence="2 3">
    <name type="scientific">Janibacter limosus</name>
    <dbReference type="NCBI Taxonomy" id="53458"/>
    <lineage>
        <taxon>Bacteria</taxon>
        <taxon>Bacillati</taxon>
        <taxon>Actinomycetota</taxon>
        <taxon>Actinomycetes</taxon>
        <taxon>Micrococcales</taxon>
        <taxon>Intrasporangiaceae</taxon>
        <taxon>Janibacter</taxon>
    </lineage>
</organism>
<sequence>MATREAWSAEENSILVHAYLGMLRSELKDESFVKADVNRQLQGLLDRGRGSIEFKLMNVSAVLRELSFPFVNGYKPYPNIQASLRDCVREEILRQQDLTDLAFDSMTASMPDVADSAIWREGEPPTLGLQPSEGLPGQRAGRWNFVELEAMNRQLGAAGERAVLARERLLLTRAGQHHLASRVDHVSQTVGDGLGFDIRSFEPDGAEKLIEVKTTKRGAHWPMVVSRNEVEVSGVEGERYHLYRLHDFRPEAVRFYTLRGDLRHACDLAPESYTALPSRSSE</sequence>